<dbReference type="Proteomes" id="UP000811545">
    <property type="component" value="Unassembled WGS sequence"/>
</dbReference>
<dbReference type="PANTHER" id="PTHR13696">
    <property type="entry name" value="P-LOOP CONTAINING NUCLEOSIDE TRIPHOSPHATE HYDROLASE"/>
    <property type="match status" value="1"/>
</dbReference>
<evidence type="ECO:0000313" key="3">
    <source>
        <dbReference type="EMBL" id="MBT9144187.1"/>
    </source>
</evidence>
<proteinExistence type="inferred from homology"/>
<dbReference type="InterPro" id="IPR050678">
    <property type="entry name" value="DNA_Partitioning_ATPase"/>
</dbReference>
<evidence type="ECO:0000313" key="4">
    <source>
        <dbReference type="Proteomes" id="UP000811545"/>
    </source>
</evidence>
<name>A0A9E2BFZ7_PSYF1</name>
<dbReference type="SUPFAM" id="SSF52540">
    <property type="entry name" value="P-loop containing nucleoside triphosphate hydrolases"/>
    <property type="match status" value="1"/>
</dbReference>
<gene>
    <name evidence="3" type="primary">soj</name>
    <name evidence="3" type="ORF">DDT42_00019</name>
</gene>
<protein>
    <submittedName>
        <fullName evidence="3">Sporulation initiation inhibitor protein Soj</fullName>
        <ecNumber evidence="3">3.6.-.-</ecNumber>
    </submittedName>
</protein>
<accession>A0A9E2BFZ7</accession>
<dbReference type="CDD" id="cd02042">
    <property type="entry name" value="ParAB_family"/>
    <property type="match status" value="1"/>
</dbReference>
<evidence type="ECO:0000259" key="2">
    <source>
        <dbReference type="Pfam" id="PF13614"/>
    </source>
</evidence>
<dbReference type="InterPro" id="IPR027417">
    <property type="entry name" value="P-loop_NTPase"/>
</dbReference>
<dbReference type="InterPro" id="IPR025669">
    <property type="entry name" value="AAA_dom"/>
</dbReference>
<dbReference type="EMBL" id="QLTW01000001">
    <property type="protein sequence ID" value="MBT9144187.1"/>
    <property type="molecule type" value="Genomic_DNA"/>
</dbReference>
<dbReference type="PANTHER" id="PTHR13696:SF52">
    <property type="entry name" value="PARA FAMILY PROTEIN CT_582"/>
    <property type="match status" value="1"/>
</dbReference>
<dbReference type="EC" id="3.6.-.-" evidence="3"/>
<sequence>MIISVANQKGGVGKTTTVVNLSTYLAREGKRVLVIDADPQANATSGFGIDKHKMTKSTYDLIVNETPLKDTLINTDIDNLQIVPSHIDLVSAELELVSVISRETRLRESLKDEADSFDFIFIDCPPSLSLLAINSIVAGDRILVPIQCEYYALEGVSQLLNTVKRIKKYLNPAIEIWRVLLTMYDRRTSLSQQVAEEVKSYFPGRVFNSIIPRSVRLSEAPSFGKPIAYYAPESKGAIAYQELAREVISLE</sequence>
<dbReference type="PRINTS" id="PR00091">
    <property type="entry name" value="NITROGNASEII"/>
</dbReference>
<dbReference type="Gene3D" id="3.40.50.300">
    <property type="entry name" value="P-loop containing nucleotide triphosphate hydrolases"/>
    <property type="match status" value="1"/>
</dbReference>
<keyword evidence="3" id="KW-0378">Hydrolase</keyword>
<dbReference type="Pfam" id="PF13614">
    <property type="entry name" value="AAA_31"/>
    <property type="match status" value="1"/>
</dbReference>
<organism evidence="3 4">
    <name type="scientific">Psychracetigena formicireducens</name>
    <dbReference type="NCBI Taxonomy" id="2986056"/>
    <lineage>
        <taxon>Bacteria</taxon>
        <taxon>Bacillati</taxon>
        <taxon>Candidatus Lithacetigenota</taxon>
        <taxon>Candidatus Psychracetigena</taxon>
    </lineage>
</organism>
<dbReference type="AlphaFoldDB" id="A0A9E2BFZ7"/>
<reference evidence="3 4" key="1">
    <citation type="journal article" date="2021" name="bioRxiv">
        <title>Unique metabolic strategies in Hadean analogues reveal hints for primordial physiology.</title>
        <authorList>
            <person name="Nobu M.K."/>
            <person name="Nakai R."/>
            <person name="Tamazawa S."/>
            <person name="Mori H."/>
            <person name="Toyoda A."/>
            <person name="Ijiri A."/>
            <person name="Suzuki S."/>
            <person name="Kurokawa K."/>
            <person name="Kamagata Y."/>
            <person name="Tamaki H."/>
        </authorList>
    </citation>
    <scope>NUCLEOTIDE SEQUENCE [LARGE SCALE GENOMIC DNA]</scope>
    <source>
        <strain evidence="3">BS525</strain>
    </source>
</reference>
<dbReference type="GO" id="GO:0016787">
    <property type="term" value="F:hydrolase activity"/>
    <property type="evidence" value="ECO:0007669"/>
    <property type="project" value="UniProtKB-KW"/>
</dbReference>
<comment type="similarity">
    <text evidence="1">Belongs to the ParA family.</text>
</comment>
<comment type="caution">
    <text evidence="3">The sequence shown here is derived from an EMBL/GenBank/DDBJ whole genome shotgun (WGS) entry which is preliminary data.</text>
</comment>
<dbReference type="FunFam" id="3.40.50.300:FF:000285">
    <property type="entry name" value="Sporulation initiation inhibitor Soj"/>
    <property type="match status" value="1"/>
</dbReference>
<evidence type="ECO:0000256" key="1">
    <source>
        <dbReference type="ARBA" id="ARBA00006976"/>
    </source>
</evidence>
<dbReference type="PIRSF" id="PIRSF009320">
    <property type="entry name" value="Nuc_binding_HP_1000"/>
    <property type="match status" value="1"/>
</dbReference>
<feature type="domain" description="AAA" evidence="2">
    <location>
        <begin position="2"/>
        <end position="176"/>
    </location>
</feature>